<accession>A0A938XEA8</accession>
<protein>
    <submittedName>
        <fullName evidence="1">DNA ligase</fullName>
    </submittedName>
</protein>
<gene>
    <name evidence="1" type="ORF">H6A20_12425</name>
</gene>
<sequence length="110" mass="12103">MSKMTEMHETIEDLRNAATSINAVADWLYQQFSSDDNSTLEPAKAPVKTETKPQLKLEDIRAVLAEKSRAGHTAEIRALLKKCGAAKLSEIDPANYETLLQDAEVIGNDS</sequence>
<dbReference type="EMBL" id="JACJKS010000028">
    <property type="protein sequence ID" value="MBM6949437.1"/>
    <property type="molecule type" value="Genomic_DNA"/>
</dbReference>
<comment type="caution">
    <text evidence="1">The sequence shown here is derived from an EMBL/GenBank/DDBJ whole genome shotgun (WGS) entry which is preliminary data.</text>
</comment>
<evidence type="ECO:0000313" key="2">
    <source>
        <dbReference type="Proteomes" id="UP000705508"/>
    </source>
</evidence>
<organism evidence="1 2">
    <name type="scientific">Mordavella massiliensis</name>
    <dbReference type="NCBI Taxonomy" id="1871024"/>
    <lineage>
        <taxon>Bacteria</taxon>
        <taxon>Bacillati</taxon>
        <taxon>Bacillota</taxon>
        <taxon>Clostridia</taxon>
        <taxon>Eubacteriales</taxon>
        <taxon>Clostridiaceae</taxon>
        <taxon>Mordavella</taxon>
    </lineage>
</organism>
<dbReference type="RefSeq" id="WP_204907432.1">
    <property type="nucleotide sequence ID" value="NZ_JACJKS010000028.1"/>
</dbReference>
<name>A0A938XEA8_9CLOT</name>
<reference evidence="1" key="2">
    <citation type="journal article" date="2021" name="Sci. Rep.">
        <title>The distribution of antibiotic resistance genes in chicken gut microbiota commensals.</title>
        <authorList>
            <person name="Juricova H."/>
            <person name="Matiasovicova J."/>
            <person name="Kubasova T."/>
            <person name="Cejkova D."/>
            <person name="Rychlik I."/>
        </authorList>
    </citation>
    <scope>NUCLEOTIDE SEQUENCE</scope>
    <source>
        <strain evidence="1">An582</strain>
    </source>
</reference>
<keyword evidence="1" id="KW-0436">Ligase</keyword>
<dbReference type="GO" id="GO:0016874">
    <property type="term" value="F:ligase activity"/>
    <property type="evidence" value="ECO:0007669"/>
    <property type="project" value="UniProtKB-KW"/>
</dbReference>
<reference evidence="1" key="1">
    <citation type="submission" date="2020-08" db="EMBL/GenBank/DDBJ databases">
        <authorList>
            <person name="Cejkova D."/>
            <person name="Kubasova T."/>
            <person name="Jahodarova E."/>
            <person name="Rychlik I."/>
        </authorList>
    </citation>
    <scope>NUCLEOTIDE SEQUENCE</scope>
    <source>
        <strain evidence="1">An582</strain>
    </source>
</reference>
<proteinExistence type="predicted"/>
<dbReference type="Proteomes" id="UP000705508">
    <property type="component" value="Unassembled WGS sequence"/>
</dbReference>
<dbReference type="AlphaFoldDB" id="A0A938XEA8"/>
<evidence type="ECO:0000313" key="1">
    <source>
        <dbReference type="EMBL" id="MBM6949437.1"/>
    </source>
</evidence>